<accession>G8QUB8</accession>
<evidence type="ECO:0000313" key="2">
    <source>
        <dbReference type="Proteomes" id="UP000005632"/>
    </source>
</evidence>
<gene>
    <name evidence="1" type="ordered locus">SpiGrapes_0225</name>
</gene>
<sequence>MEISRFEYGYYRESRMQNYHLEGFCKREGVDKDYLSCQVERYHRKNGLCRIINLLVSKFSVSNKTVKTDSLQPDTDGTYLKKIV</sequence>
<name>G8QUB8_SPHPG</name>
<evidence type="ECO:0000313" key="1">
    <source>
        <dbReference type="EMBL" id="AEV28088.1"/>
    </source>
</evidence>
<proteinExistence type="predicted"/>
<dbReference type="RefSeq" id="WP_014268937.1">
    <property type="nucleotide sequence ID" value="NC_016633.1"/>
</dbReference>
<keyword evidence="2" id="KW-1185">Reference proteome</keyword>
<organism evidence="1 2">
    <name type="scientific">Sphaerochaeta pleomorpha (strain ATCC BAA-1885 / DSM 22778 / Grapes)</name>
    <dbReference type="NCBI Taxonomy" id="158190"/>
    <lineage>
        <taxon>Bacteria</taxon>
        <taxon>Pseudomonadati</taxon>
        <taxon>Spirochaetota</taxon>
        <taxon>Spirochaetia</taxon>
        <taxon>Spirochaetales</taxon>
        <taxon>Sphaerochaetaceae</taxon>
        <taxon>Sphaerochaeta</taxon>
    </lineage>
</organism>
<protein>
    <submittedName>
        <fullName evidence="1">Uncharacterized protein</fullName>
    </submittedName>
</protein>
<dbReference type="Proteomes" id="UP000005632">
    <property type="component" value="Chromosome"/>
</dbReference>
<dbReference type="EMBL" id="CP003155">
    <property type="protein sequence ID" value="AEV28088.1"/>
    <property type="molecule type" value="Genomic_DNA"/>
</dbReference>
<dbReference type="AlphaFoldDB" id="G8QUB8"/>
<dbReference type="HOGENOM" id="CLU_2525830_0_0_12"/>
<dbReference type="KEGG" id="sgp:SpiGrapes_0225"/>
<reference evidence="1 2" key="1">
    <citation type="submission" date="2011-11" db="EMBL/GenBank/DDBJ databases">
        <title>Complete sequence of Spirochaeta sp. grapes.</title>
        <authorList>
            <consortium name="US DOE Joint Genome Institute"/>
            <person name="Lucas S."/>
            <person name="Han J."/>
            <person name="Lapidus A."/>
            <person name="Cheng J.-F."/>
            <person name="Goodwin L."/>
            <person name="Pitluck S."/>
            <person name="Peters L."/>
            <person name="Ovchinnikova G."/>
            <person name="Munk A.C."/>
            <person name="Detter J.C."/>
            <person name="Han C."/>
            <person name="Tapia R."/>
            <person name="Land M."/>
            <person name="Hauser L."/>
            <person name="Kyrpides N."/>
            <person name="Ivanova N."/>
            <person name="Pagani I."/>
            <person name="Ritalahtilisa K."/>
            <person name="Loeffler F."/>
            <person name="Woyke T."/>
        </authorList>
    </citation>
    <scope>NUCLEOTIDE SEQUENCE [LARGE SCALE GENOMIC DNA]</scope>
    <source>
        <strain evidence="2">ATCC BAA-1885 / DSM 22778 / Grapes</strain>
    </source>
</reference>